<organism evidence="3 4">
    <name type="scientific">Paenibacillus sacheonensis</name>
    <dbReference type="NCBI Taxonomy" id="742054"/>
    <lineage>
        <taxon>Bacteria</taxon>
        <taxon>Bacillati</taxon>
        <taxon>Bacillota</taxon>
        <taxon>Bacilli</taxon>
        <taxon>Bacillales</taxon>
        <taxon>Paenibacillaceae</taxon>
        <taxon>Paenibacillus</taxon>
    </lineage>
</organism>
<evidence type="ECO:0000313" key="3">
    <source>
        <dbReference type="EMBL" id="NBC71145.1"/>
    </source>
</evidence>
<keyword evidence="1" id="KW-0812">Transmembrane</keyword>
<evidence type="ECO:0000259" key="2">
    <source>
        <dbReference type="Pfam" id="PF04892"/>
    </source>
</evidence>
<proteinExistence type="predicted"/>
<keyword evidence="4" id="KW-1185">Reference proteome</keyword>
<dbReference type="EMBL" id="JAAAMU010000010">
    <property type="protein sequence ID" value="NBC71145.1"/>
    <property type="molecule type" value="Genomic_DNA"/>
</dbReference>
<keyword evidence="1" id="KW-1133">Transmembrane helix</keyword>
<dbReference type="Proteomes" id="UP000558113">
    <property type="component" value="Unassembled WGS sequence"/>
</dbReference>
<gene>
    <name evidence="3" type="ORF">GT003_19295</name>
</gene>
<dbReference type="NCBIfam" id="NF037970">
    <property type="entry name" value="vanZ_1"/>
    <property type="match status" value="1"/>
</dbReference>
<sequence>MKQTVRRSAATLPAAAVMLAIFWLSSRTSDELDSVLPWFQELFPAMASFNWGHFIAYFVLGLAYAYGFGRHAERLSVKVLIIGLCLVYGLTDEYHQSFVDGRSPDSADLLHDGIGAALGMLLLTFPPVVKRWRRLAV</sequence>
<feature type="transmembrane region" description="Helical" evidence="1">
    <location>
        <begin position="51"/>
        <end position="68"/>
    </location>
</feature>
<name>A0A7X5C2C6_9BACL</name>
<dbReference type="RefSeq" id="WP_161700824.1">
    <property type="nucleotide sequence ID" value="NZ_JAAAMU010000010.1"/>
</dbReference>
<keyword evidence="1" id="KW-0472">Membrane</keyword>
<comment type="caution">
    <text evidence="3">The sequence shown here is derived from an EMBL/GenBank/DDBJ whole genome shotgun (WGS) entry which is preliminary data.</text>
</comment>
<evidence type="ECO:0000313" key="4">
    <source>
        <dbReference type="Proteomes" id="UP000558113"/>
    </source>
</evidence>
<dbReference type="InterPro" id="IPR006976">
    <property type="entry name" value="VanZ-like"/>
</dbReference>
<dbReference type="OrthoDB" id="291892at2"/>
<accession>A0A7X5C2C6</accession>
<feature type="transmembrane region" description="Helical" evidence="1">
    <location>
        <begin position="75"/>
        <end position="91"/>
    </location>
</feature>
<feature type="domain" description="VanZ-like" evidence="2">
    <location>
        <begin position="19"/>
        <end position="124"/>
    </location>
</feature>
<evidence type="ECO:0000256" key="1">
    <source>
        <dbReference type="SAM" id="Phobius"/>
    </source>
</evidence>
<feature type="transmembrane region" description="Helical" evidence="1">
    <location>
        <begin position="111"/>
        <end position="129"/>
    </location>
</feature>
<reference evidence="3 4" key="1">
    <citation type="submission" date="2020-01" db="EMBL/GenBank/DDBJ databases">
        <title>Paenibacillus soybeanensis sp. nov. isolated from the nodules of soybean (Glycine max(L.) Merr).</title>
        <authorList>
            <person name="Wang H."/>
        </authorList>
    </citation>
    <scope>NUCLEOTIDE SEQUENCE [LARGE SCALE GENOMIC DNA]</scope>
    <source>
        <strain evidence="3 4">DSM 23054</strain>
    </source>
</reference>
<protein>
    <recommendedName>
        <fullName evidence="2">VanZ-like domain-containing protein</fullName>
    </recommendedName>
</protein>
<dbReference type="Pfam" id="PF04892">
    <property type="entry name" value="VanZ"/>
    <property type="match status" value="1"/>
</dbReference>
<dbReference type="AlphaFoldDB" id="A0A7X5C2C6"/>